<accession>A0ABR3JPG5</accession>
<evidence type="ECO:0000313" key="3">
    <source>
        <dbReference type="Proteomes" id="UP001556367"/>
    </source>
</evidence>
<proteinExistence type="predicted"/>
<organism evidence="2 3">
    <name type="scientific">Hohenbuehelia grisea</name>
    <dbReference type="NCBI Taxonomy" id="104357"/>
    <lineage>
        <taxon>Eukaryota</taxon>
        <taxon>Fungi</taxon>
        <taxon>Dikarya</taxon>
        <taxon>Basidiomycota</taxon>
        <taxon>Agaricomycotina</taxon>
        <taxon>Agaricomycetes</taxon>
        <taxon>Agaricomycetidae</taxon>
        <taxon>Agaricales</taxon>
        <taxon>Pleurotineae</taxon>
        <taxon>Pleurotaceae</taxon>
        <taxon>Hohenbuehelia</taxon>
    </lineage>
</organism>
<keyword evidence="1" id="KW-1133">Transmembrane helix</keyword>
<evidence type="ECO:0000313" key="2">
    <source>
        <dbReference type="EMBL" id="KAL0957268.1"/>
    </source>
</evidence>
<sequence length="264" mass="29587">MTVYRIYQIVPIDVEGKDGPLVPLEGWTEQEVKQSQTGRIYVHKDCLHYCTEHRALFPPPPFSPSHPVFLHLSTLAKARSDEIRASAEEAVTQFIREKEDAVQRVESALKLEVEALWRGYTEANRNIQRERNTSRVELCRAPSGRADVAPALGTPVSAGVRTGQGLHVATFTPLIYAADIWLRLLSATPGLNSNAMQRTQILICLMLGGLLIVLARLELWSRLHRHRLFVSLSLLDLKAVQFFSSGLITRFSQYGRELSVLCGS</sequence>
<feature type="transmembrane region" description="Helical" evidence="1">
    <location>
        <begin position="199"/>
        <end position="217"/>
    </location>
</feature>
<gene>
    <name evidence="2" type="ORF">HGRIS_001082</name>
</gene>
<reference evidence="3" key="1">
    <citation type="submission" date="2024-06" db="EMBL/GenBank/DDBJ databases">
        <title>Multi-omics analyses provide insights into the biosynthesis of the anticancer antibiotic pleurotin in Hohenbuehelia grisea.</title>
        <authorList>
            <person name="Weaver J.A."/>
            <person name="Alberti F."/>
        </authorList>
    </citation>
    <scope>NUCLEOTIDE SEQUENCE [LARGE SCALE GENOMIC DNA]</scope>
    <source>
        <strain evidence="3">T-177</strain>
    </source>
</reference>
<protein>
    <submittedName>
        <fullName evidence="2">Uncharacterized protein</fullName>
    </submittedName>
</protein>
<comment type="caution">
    <text evidence="2">The sequence shown here is derived from an EMBL/GenBank/DDBJ whole genome shotgun (WGS) entry which is preliminary data.</text>
</comment>
<evidence type="ECO:0000256" key="1">
    <source>
        <dbReference type="SAM" id="Phobius"/>
    </source>
</evidence>
<keyword evidence="1" id="KW-0812">Transmembrane</keyword>
<keyword evidence="3" id="KW-1185">Reference proteome</keyword>
<keyword evidence="1" id="KW-0472">Membrane</keyword>
<dbReference type="Proteomes" id="UP001556367">
    <property type="component" value="Unassembled WGS sequence"/>
</dbReference>
<name>A0ABR3JPG5_9AGAR</name>
<dbReference type="EMBL" id="JASNQZ010000005">
    <property type="protein sequence ID" value="KAL0957268.1"/>
    <property type="molecule type" value="Genomic_DNA"/>
</dbReference>